<evidence type="ECO:0000313" key="2">
    <source>
        <dbReference type="EMBL" id="ABB82979.1"/>
    </source>
</evidence>
<dbReference type="SUPFAM" id="SSF82784">
    <property type="entry name" value="OsmC-like"/>
    <property type="match status" value="1"/>
</dbReference>
<name>Q2Q0F1_9ZZZZ</name>
<dbReference type="Gene3D" id="3.30.300.20">
    <property type="match status" value="1"/>
</dbReference>
<dbReference type="Pfam" id="PF02566">
    <property type="entry name" value="OsmC"/>
    <property type="match status" value="1"/>
</dbReference>
<dbReference type="EMBL" id="DQ257434">
    <property type="protein sequence ID" value="ABB82979.1"/>
    <property type="molecule type" value="Genomic_DNA"/>
</dbReference>
<dbReference type="PANTHER" id="PTHR34352:SF1">
    <property type="entry name" value="PROTEIN YHFA"/>
    <property type="match status" value="1"/>
</dbReference>
<accession>Q2Q0F1</accession>
<dbReference type="InterPro" id="IPR003718">
    <property type="entry name" value="OsmC/Ohr_fam"/>
</dbReference>
<dbReference type="AlphaFoldDB" id="Q2Q0F1"/>
<protein>
    <submittedName>
        <fullName evidence="2">Putative redox protein</fullName>
    </submittedName>
</protein>
<reference evidence="2" key="1">
    <citation type="journal article" date="2006" name="Nature">
        <title>Proteorhodopsin lateral gene transfer between marine planktonic Bacteria and Archaea.</title>
        <authorList>
            <person name="Frigaard N.U."/>
            <person name="Martinez A."/>
            <person name="Mincer T.J."/>
            <person name="DeLong E.F."/>
        </authorList>
    </citation>
    <scope>NUCLEOTIDE SEQUENCE</scope>
</reference>
<evidence type="ECO:0000256" key="1">
    <source>
        <dbReference type="SAM" id="MobiDB-lite"/>
    </source>
</evidence>
<sequence>MQGMVRWKEDGYEGKTESGKEFSIYDDSSPSPMEMVLHAHAACSLIDVVGGLKERRDNLREARVNIDSVRSRKSPRVFEKIHFVYVIRGDVPKALIERIIHRSHESLCSVGIMLTRGGVRLTWEIDFEV</sequence>
<proteinExistence type="predicted"/>
<feature type="region of interest" description="Disordered" evidence="1">
    <location>
        <begin position="1"/>
        <end position="20"/>
    </location>
</feature>
<dbReference type="PANTHER" id="PTHR34352">
    <property type="entry name" value="PROTEIN YHFA"/>
    <property type="match status" value="1"/>
</dbReference>
<dbReference type="InterPro" id="IPR036102">
    <property type="entry name" value="OsmC/Ohrsf"/>
</dbReference>
<organism evidence="2">
    <name type="scientific">uncultured organism HF70_19B12</name>
    <dbReference type="NCBI Taxonomy" id="357602"/>
    <lineage>
        <taxon>unclassified sequences</taxon>
        <taxon>environmental samples</taxon>
    </lineage>
</organism>
<dbReference type="InterPro" id="IPR015946">
    <property type="entry name" value="KH_dom-like_a/b"/>
</dbReference>